<dbReference type="PANTHER" id="PTHR10682:SF10">
    <property type="entry name" value="POLYNUCLEOTIDE ADENYLYLTRANSFERASE"/>
    <property type="match status" value="1"/>
</dbReference>
<gene>
    <name evidence="2" type="ORF">STAS_02954</name>
</gene>
<feature type="domain" description="Poly(A) polymerase nucleotidyltransferase" evidence="1">
    <location>
        <begin position="1"/>
        <end position="120"/>
    </location>
</feature>
<organism evidence="2 3">
    <name type="scientific">Striga asiatica</name>
    <name type="common">Asiatic witchweed</name>
    <name type="synonym">Buchnera asiatica</name>
    <dbReference type="NCBI Taxonomy" id="4170"/>
    <lineage>
        <taxon>Eukaryota</taxon>
        <taxon>Viridiplantae</taxon>
        <taxon>Streptophyta</taxon>
        <taxon>Embryophyta</taxon>
        <taxon>Tracheophyta</taxon>
        <taxon>Spermatophyta</taxon>
        <taxon>Magnoliopsida</taxon>
        <taxon>eudicotyledons</taxon>
        <taxon>Gunneridae</taxon>
        <taxon>Pentapetalae</taxon>
        <taxon>asterids</taxon>
        <taxon>lamiids</taxon>
        <taxon>Lamiales</taxon>
        <taxon>Orobanchaceae</taxon>
        <taxon>Buchnereae</taxon>
        <taxon>Striga</taxon>
    </lineage>
</organism>
<dbReference type="OrthoDB" id="412748at2759"/>
<accession>A0A5A7P3E1</accession>
<dbReference type="Gene3D" id="3.30.460.10">
    <property type="entry name" value="Beta Polymerase, domain 2"/>
    <property type="match status" value="1"/>
</dbReference>
<dbReference type="GO" id="GO:1990817">
    <property type="term" value="F:poly(A) RNA polymerase activity"/>
    <property type="evidence" value="ECO:0007669"/>
    <property type="project" value="TreeGrafter"/>
</dbReference>
<name>A0A5A7P3E1_STRAF</name>
<reference evidence="3" key="1">
    <citation type="journal article" date="2019" name="Curr. Biol.">
        <title>Genome Sequence of Striga asiatica Provides Insight into the Evolution of Plant Parasitism.</title>
        <authorList>
            <person name="Yoshida S."/>
            <person name="Kim S."/>
            <person name="Wafula E.K."/>
            <person name="Tanskanen J."/>
            <person name="Kim Y.M."/>
            <person name="Honaas L."/>
            <person name="Yang Z."/>
            <person name="Spallek T."/>
            <person name="Conn C.E."/>
            <person name="Ichihashi Y."/>
            <person name="Cheong K."/>
            <person name="Cui S."/>
            <person name="Der J.P."/>
            <person name="Gundlach H."/>
            <person name="Jiao Y."/>
            <person name="Hori C."/>
            <person name="Ishida J.K."/>
            <person name="Kasahara H."/>
            <person name="Kiba T."/>
            <person name="Kim M.S."/>
            <person name="Koo N."/>
            <person name="Laohavisit A."/>
            <person name="Lee Y.H."/>
            <person name="Lumba S."/>
            <person name="McCourt P."/>
            <person name="Mortimer J.C."/>
            <person name="Mutuku J.M."/>
            <person name="Nomura T."/>
            <person name="Sasaki-Sekimoto Y."/>
            <person name="Seto Y."/>
            <person name="Wang Y."/>
            <person name="Wakatake T."/>
            <person name="Sakakibara H."/>
            <person name="Demura T."/>
            <person name="Yamaguchi S."/>
            <person name="Yoneyama K."/>
            <person name="Manabe R.I."/>
            <person name="Nelson D.C."/>
            <person name="Schulman A.H."/>
            <person name="Timko M.P."/>
            <person name="dePamphilis C.W."/>
            <person name="Choi D."/>
            <person name="Shirasu K."/>
        </authorList>
    </citation>
    <scope>NUCLEOTIDE SEQUENCE [LARGE SCALE GENOMIC DNA]</scope>
    <source>
        <strain evidence="3">cv. UVA1</strain>
    </source>
</reference>
<dbReference type="AlphaFoldDB" id="A0A5A7P3E1"/>
<feature type="non-terminal residue" evidence="2">
    <location>
        <position position="1"/>
    </location>
</feature>
<dbReference type="Gene3D" id="1.10.1410.10">
    <property type="match status" value="1"/>
</dbReference>
<dbReference type="InterPro" id="IPR048840">
    <property type="entry name" value="PolA_pol_NTPase"/>
</dbReference>
<evidence type="ECO:0000313" key="3">
    <source>
        <dbReference type="Proteomes" id="UP000325081"/>
    </source>
</evidence>
<dbReference type="Pfam" id="PF20750">
    <property type="entry name" value="PAP_NTPase"/>
    <property type="match status" value="1"/>
</dbReference>
<dbReference type="SUPFAM" id="SSF81301">
    <property type="entry name" value="Nucleotidyltransferase"/>
    <property type="match status" value="1"/>
</dbReference>
<dbReference type="GO" id="GO:0005634">
    <property type="term" value="C:nucleus"/>
    <property type="evidence" value="ECO:0007669"/>
    <property type="project" value="TreeGrafter"/>
</dbReference>
<comment type="caution">
    <text evidence="2">The sequence shown here is derived from an EMBL/GenBank/DDBJ whole genome shotgun (WGS) entry which is preliminary data.</text>
</comment>
<sequence>VHGPGADIDTLCVGPKHASRNVGNNFVICHIQEDFFGELYRMLSEMPEVQELHPVPEAHVPVMKFKFNGVSIDLRYANVSLWVIPEDLDISQESILQYVDDQTVRSLNGCRVTDQILRLVPNIEAYFQNDTSMYEAMGKATWGLFK</sequence>
<keyword evidence="3" id="KW-1185">Reference proteome</keyword>
<evidence type="ECO:0000259" key="1">
    <source>
        <dbReference type="Pfam" id="PF20750"/>
    </source>
</evidence>
<protein>
    <submittedName>
        <fullName evidence="2">Poly(A) polymerase</fullName>
    </submittedName>
</protein>
<dbReference type="EMBL" id="BKCP01001669">
    <property type="protein sequence ID" value="GER27259.1"/>
    <property type="molecule type" value="Genomic_DNA"/>
</dbReference>
<evidence type="ECO:0000313" key="2">
    <source>
        <dbReference type="EMBL" id="GER27259.1"/>
    </source>
</evidence>
<dbReference type="Proteomes" id="UP000325081">
    <property type="component" value="Unassembled WGS sequence"/>
</dbReference>
<dbReference type="PANTHER" id="PTHR10682">
    <property type="entry name" value="POLY A POLYMERASE"/>
    <property type="match status" value="1"/>
</dbReference>
<proteinExistence type="predicted"/>
<dbReference type="CDD" id="cd05402">
    <property type="entry name" value="NT_PAP_TUTase"/>
    <property type="match status" value="1"/>
</dbReference>
<dbReference type="InterPro" id="IPR043519">
    <property type="entry name" value="NT_sf"/>
</dbReference>
<feature type="non-terminal residue" evidence="2">
    <location>
        <position position="146"/>
    </location>
</feature>